<organism evidence="1 2">
    <name type="scientific">Ditylenchus dipsaci</name>
    <dbReference type="NCBI Taxonomy" id="166011"/>
    <lineage>
        <taxon>Eukaryota</taxon>
        <taxon>Metazoa</taxon>
        <taxon>Ecdysozoa</taxon>
        <taxon>Nematoda</taxon>
        <taxon>Chromadorea</taxon>
        <taxon>Rhabditida</taxon>
        <taxon>Tylenchina</taxon>
        <taxon>Tylenchomorpha</taxon>
        <taxon>Sphaerularioidea</taxon>
        <taxon>Anguinidae</taxon>
        <taxon>Anguininae</taxon>
        <taxon>Ditylenchus</taxon>
    </lineage>
</organism>
<dbReference type="Gene3D" id="1.10.10.10">
    <property type="entry name" value="Winged helix-like DNA-binding domain superfamily/Winged helix DNA-binding domain"/>
    <property type="match status" value="1"/>
</dbReference>
<dbReference type="AlphaFoldDB" id="A0A915DG87"/>
<protein>
    <submittedName>
        <fullName evidence="2">Uncharacterized protein</fullName>
    </submittedName>
</protein>
<evidence type="ECO:0000313" key="2">
    <source>
        <dbReference type="WBParaSite" id="jg19215"/>
    </source>
</evidence>
<evidence type="ECO:0000313" key="1">
    <source>
        <dbReference type="Proteomes" id="UP000887574"/>
    </source>
</evidence>
<reference evidence="2" key="1">
    <citation type="submission" date="2022-11" db="UniProtKB">
        <authorList>
            <consortium name="WormBaseParasite"/>
        </authorList>
    </citation>
    <scope>IDENTIFICATION</scope>
</reference>
<dbReference type="WBParaSite" id="jg19215">
    <property type="protein sequence ID" value="jg19215"/>
    <property type="gene ID" value="jg19215"/>
</dbReference>
<sequence>MDTSQRKRKIDLATKRAIIEGFSEGKSYKVLSEEFGLKKASVQSIIQNKTAILGAIDGGTEAKRARLKAGRHENLEQALVQWLKQTRAQNVPVGDIDVDSDVEMEEAPITRLEAQRALKLVRQYVEKNFANPQLLRQSDALDEAFWQHGQKKRKQSSLSDFFKPLT</sequence>
<dbReference type="InterPro" id="IPR036388">
    <property type="entry name" value="WH-like_DNA-bd_sf"/>
</dbReference>
<keyword evidence="1" id="KW-1185">Reference proteome</keyword>
<dbReference type="Proteomes" id="UP000887574">
    <property type="component" value="Unplaced"/>
</dbReference>
<accession>A0A915DG87</accession>
<name>A0A915DG87_9BILA</name>
<proteinExistence type="predicted"/>